<sequence length="165" mass="18038">MKLLGTLLLLLGLSTSLWAQQSGSVRRLDESNGFRGLPFGAPLTEGLHLKLIQDSGDEKIYERTDEDLRLGSFSATRIHYKFFQGQFAAVTIIVKGADQAQRVLPAFQSIYGPGRMEGFSCKWQGEQVGLSFASWSADNAILAMSSLPLTVKMKQAKSAGKGPRK</sequence>
<dbReference type="Proteomes" id="UP000198131">
    <property type="component" value="Unassembled WGS sequence"/>
</dbReference>
<dbReference type="EMBL" id="FYEW01000001">
    <property type="protein sequence ID" value="SNC64668.1"/>
    <property type="molecule type" value="Genomic_DNA"/>
</dbReference>
<organism evidence="2 3">
    <name type="scientific">Hymenobacter gelipurpurascens</name>
    <dbReference type="NCBI Taxonomy" id="89968"/>
    <lineage>
        <taxon>Bacteria</taxon>
        <taxon>Pseudomonadati</taxon>
        <taxon>Bacteroidota</taxon>
        <taxon>Cytophagia</taxon>
        <taxon>Cytophagales</taxon>
        <taxon>Hymenobacteraceae</taxon>
        <taxon>Hymenobacter</taxon>
    </lineage>
</organism>
<evidence type="ECO:0000313" key="2">
    <source>
        <dbReference type="EMBL" id="SNC64668.1"/>
    </source>
</evidence>
<dbReference type="RefSeq" id="WP_088842395.1">
    <property type="nucleotide sequence ID" value="NZ_FYEW01000001.1"/>
</dbReference>
<accession>A0A212TF20</accession>
<evidence type="ECO:0000313" key="3">
    <source>
        <dbReference type="Proteomes" id="UP000198131"/>
    </source>
</evidence>
<feature type="signal peptide" evidence="1">
    <location>
        <begin position="1"/>
        <end position="19"/>
    </location>
</feature>
<proteinExistence type="predicted"/>
<dbReference type="AlphaFoldDB" id="A0A212TF20"/>
<dbReference type="OrthoDB" id="882917at2"/>
<feature type="chain" id="PRO_5012894440" evidence="1">
    <location>
        <begin position="20"/>
        <end position="165"/>
    </location>
</feature>
<gene>
    <name evidence="2" type="ORF">SAMN06265337_1126</name>
</gene>
<protein>
    <submittedName>
        <fullName evidence="2">Uncharacterized protein</fullName>
    </submittedName>
</protein>
<name>A0A212TF20_9BACT</name>
<keyword evidence="1" id="KW-0732">Signal</keyword>
<keyword evidence="3" id="KW-1185">Reference proteome</keyword>
<evidence type="ECO:0000256" key="1">
    <source>
        <dbReference type="SAM" id="SignalP"/>
    </source>
</evidence>
<reference evidence="3" key="1">
    <citation type="submission" date="2017-06" db="EMBL/GenBank/DDBJ databases">
        <authorList>
            <person name="Varghese N."/>
            <person name="Submissions S."/>
        </authorList>
    </citation>
    <scope>NUCLEOTIDE SEQUENCE [LARGE SCALE GENOMIC DNA]</scope>
    <source>
        <strain evidence="3">DSM 11116</strain>
    </source>
</reference>